<dbReference type="PROSITE" id="PS00455">
    <property type="entry name" value="AMP_BINDING"/>
    <property type="match status" value="1"/>
</dbReference>
<dbReference type="AlphaFoldDB" id="A0A9P6VFP3"/>
<protein>
    <submittedName>
        <fullName evidence="5">4-coumarate-ligase 1</fullName>
    </submittedName>
</protein>
<dbReference type="Pfam" id="PF13193">
    <property type="entry name" value="AMP-binding_C"/>
    <property type="match status" value="1"/>
</dbReference>
<dbReference type="PANTHER" id="PTHR24096:SF149">
    <property type="entry name" value="AMP-BINDING DOMAIN-CONTAINING PROTEIN-RELATED"/>
    <property type="match status" value="1"/>
</dbReference>
<dbReference type="GO" id="GO:0016405">
    <property type="term" value="F:CoA-ligase activity"/>
    <property type="evidence" value="ECO:0007669"/>
    <property type="project" value="TreeGrafter"/>
</dbReference>
<gene>
    <name evidence="5" type="ORF">D0Z07_6141</name>
</gene>
<dbReference type="InterPro" id="IPR045851">
    <property type="entry name" value="AMP-bd_C_sf"/>
</dbReference>
<dbReference type="PANTHER" id="PTHR24096">
    <property type="entry name" value="LONG-CHAIN-FATTY-ACID--COA LIGASE"/>
    <property type="match status" value="1"/>
</dbReference>
<keyword evidence="6" id="KW-1185">Reference proteome</keyword>
<dbReference type="InterPro" id="IPR042099">
    <property type="entry name" value="ANL_N_sf"/>
</dbReference>
<reference evidence="5" key="1">
    <citation type="submission" date="2019-07" db="EMBL/GenBank/DDBJ databases">
        <title>Hyphodiscus hymeniophilus genome sequencing and assembly.</title>
        <authorList>
            <person name="Kramer G."/>
            <person name="Nodwell J."/>
        </authorList>
    </citation>
    <scope>NUCLEOTIDE SEQUENCE</scope>
    <source>
        <strain evidence="5">ATCC 34498</strain>
    </source>
</reference>
<dbReference type="InterPro" id="IPR025110">
    <property type="entry name" value="AMP-bd_C"/>
</dbReference>
<accession>A0A9P6VFP3</accession>
<comment type="similarity">
    <text evidence="1">Belongs to the ATP-dependent AMP-binding enzyme family.</text>
</comment>
<sequence length="539" mass="59350">MPRQVPRIEIPHTDIWTVLFEREDKPFPDSQVIYQCPTTGRNYTYASLKRTTELFGTGLRSHWKWQKGDVLALFAQNCIDTPAVTWGCHWAGGVVSPANPAYTARELGHHLRDSGARALFTQKNLLGTALKAASEAGMPRERIVLIGDDRDRGVRHVTEILGERLEGSRTKLDPGSDLAFLVYSSGTTGLPKGVMLTHLNVVSNLFMVNSSEGALLQWNKDKILSVLPYYHIYGLQCLVHLPAYAGLTTIVMSSFDLKNFCAIIQDNHITYTYVAPPIILHLAKSPIISNYDLSSLRMITSGAAPLAKDLIHAVKNRLGTEVKQAYGLSETSPVTHIQKAWNHGMGSNGPALPNQVVKFMSPDGQEVPTGKEGELWIKGPNVFLGYLNNIEATKACKTEDGFFKTGDIGYEDEDGNMYITDRVKELIKYKGFQVAPAELEGILASHELVNDVAVIGIQDHSQATEVPLAFVAPKEGVERSEANGKLIVDWLAERVAGHKRLRGGVRWIDEVPKSASGKIPRRILKDLLAKEGGVVKAKL</sequence>
<dbReference type="Gene3D" id="3.30.300.30">
    <property type="match status" value="1"/>
</dbReference>
<evidence type="ECO:0000256" key="1">
    <source>
        <dbReference type="ARBA" id="ARBA00006432"/>
    </source>
</evidence>
<dbReference type="OrthoDB" id="6509636at2759"/>
<dbReference type="SUPFAM" id="SSF56801">
    <property type="entry name" value="Acetyl-CoA synthetase-like"/>
    <property type="match status" value="1"/>
</dbReference>
<dbReference type="CDD" id="cd05911">
    <property type="entry name" value="Firefly_Luc_like"/>
    <property type="match status" value="1"/>
</dbReference>
<organism evidence="5 6">
    <name type="scientific">Hyphodiscus hymeniophilus</name>
    <dbReference type="NCBI Taxonomy" id="353542"/>
    <lineage>
        <taxon>Eukaryota</taxon>
        <taxon>Fungi</taxon>
        <taxon>Dikarya</taxon>
        <taxon>Ascomycota</taxon>
        <taxon>Pezizomycotina</taxon>
        <taxon>Leotiomycetes</taxon>
        <taxon>Helotiales</taxon>
        <taxon>Hyphodiscaceae</taxon>
        <taxon>Hyphodiscus</taxon>
    </lineage>
</organism>
<evidence type="ECO:0000313" key="5">
    <source>
        <dbReference type="EMBL" id="KAG0646945.1"/>
    </source>
</evidence>
<feature type="domain" description="AMP-binding enzyme C-terminal" evidence="4">
    <location>
        <begin position="438"/>
        <end position="518"/>
    </location>
</feature>
<dbReference type="Gene3D" id="3.40.50.12780">
    <property type="entry name" value="N-terminal domain of ligase-like"/>
    <property type="match status" value="1"/>
</dbReference>
<evidence type="ECO:0000259" key="4">
    <source>
        <dbReference type="Pfam" id="PF13193"/>
    </source>
</evidence>
<evidence type="ECO:0000259" key="3">
    <source>
        <dbReference type="Pfam" id="PF00501"/>
    </source>
</evidence>
<dbReference type="Pfam" id="PF00501">
    <property type="entry name" value="AMP-binding"/>
    <property type="match status" value="1"/>
</dbReference>
<evidence type="ECO:0000256" key="2">
    <source>
        <dbReference type="ARBA" id="ARBA00022598"/>
    </source>
</evidence>
<dbReference type="InterPro" id="IPR020845">
    <property type="entry name" value="AMP-binding_CS"/>
</dbReference>
<comment type="caution">
    <text evidence="5">The sequence shown here is derived from an EMBL/GenBank/DDBJ whole genome shotgun (WGS) entry which is preliminary data.</text>
</comment>
<name>A0A9P6VFP3_9HELO</name>
<feature type="domain" description="AMP-dependent synthetase/ligase" evidence="3">
    <location>
        <begin position="20"/>
        <end position="387"/>
    </location>
</feature>
<proteinExistence type="inferred from homology"/>
<dbReference type="Proteomes" id="UP000785200">
    <property type="component" value="Unassembled WGS sequence"/>
</dbReference>
<dbReference type="EMBL" id="VNKQ01000014">
    <property type="protein sequence ID" value="KAG0646945.1"/>
    <property type="molecule type" value="Genomic_DNA"/>
</dbReference>
<evidence type="ECO:0000313" key="6">
    <source>
        <dbReference type="Proteomes" id="UP000785200"/>
    </source>
</evidence>
<dbReference type="InterPro" id="IPR000873">
    <property type="entry name" value="AMP-dep_synth/lig_dom"/>
</dbReference>
<keyword evidence="2" id="KW-0436">Ligase</keyword>